<dbReference type="GO" id="GO:0046872">
    <property type="term" value="F:metal ion binding"/>
    <property type="evidence" value="ECO:0007669"/>
    <property type="project" value="UniProtKB-KW"/>
</dbReference>
<organism evidence="8 9">
    <name type="scientific">Selenomonas ruminantium</name>
    <dbReference type="NCBI Taxonomy" id="971"/>
    <lineage>
        <taxon>Bacteria</taxon>
        <taxon>Bacillati</taxon>
        <taxon>Bacillota</taxon>
        <taxon>Negativicutes</taxon>
        <taxon>Selenomonadales</taxon>
        <taxon>Selenomonadaceae</taxon>
        <taxon>Selenomonas</taxon>
    </lineage>
</organism>
<dbReference type="InterPro" id="IPR020891">
    <property type="entry name" value="UPF0758_CS"/>
</dbReference>
<comment type="similarity">
    <text evidence="1">Belongs to the UPF0758 family.</text>
</comment>
<evidence type="ECO:0000313" key="9">
    <source>
        <dbReference type="Proteomes" id="UP000183469"/>
    </source>
</evidence>
<dbReference type="PANTHER" id="PTHR30471:SF3">
    <property type="entry name" value="UPF0758 PROTEIN YEES-RELATED"/>
    <property type="match status" value="1"/>
</dbReference>
<keyword evidence="3" id="KW-0479">Metal-binding</keyword>
<dbReference type="RefSeq" id="WP_074670670.1">
    <property type="nucleotide sequence ID" value="NZ_FNQG01000002.1"/>
</dbReference>
<evidence type="ECO:0000256" key="2">
    <source>
        <dbReference type="ARBA" id="ARBA00022670"/>
    </source>
</evidence>
<dbReference type="Pfam" id="PF04002">
    <property type="entry name" value="RadC"/>
    <property type="match status" value="1"/>
</dbReference>
<sequence length="194" mass="21646">MNKNLHYESNASLLSSLLDIPAENLACKKISEILTAPLTIKGVGVKKADKLYVIKEVIRRIMEESPNDNPVIQGPEDVFNVFMPKLLHETKEHFMIAVLNTKNRIIAAPTISIGSLSASVVHPREIFKEAIKYPCAGIILVHNHPSGDPKPSREDIAVTERLVKAGKIMDIPILDHVIIAQQKYLSMREKDLIK</sequence>
<proteinExistence type="inferred from homology"/>
<evidence type="ECO:0000259" key="7">
    <source>
        <dbReference type="PROSITE" id="PS50249"/>
    </source>
</evidence>
<evidence type="ECO:0000256" key="5">
    <source>
        <dbReference type="ARBA" id="ARBA00022833"/>
    </source>
</evidence>
<dbReference type="InterPro" id="IPR037518">
    <property type="entry name" value="MPN"/>
</dbReference>
<protein>
    <submittedName>
        <fullName evidence="8">DNA repair protein RadC</fullName>
    </submittedName>
</protein>
<dbReference type="AlphaFoldDB" id="A0A1H3VRR1"/>
<gene>
    <name evidence="8" type="ORF">SAMN05660648_00518</name>
</gene>
<dbReference type="GO" id="GO:0008237">
    <property type="term" value="F:metallopeptidase activity"/>
    <property type="evidence" value="ECO:0007669"/>
    <property type="project" value="UniProtKB-KW"/>
</dbReference>
<dbReference type="NCBIfam" id="NF000642">
    <property type="entry name" value="PRK00024.1"/>
    <property type="match status" value="1"/>
</dbReference>
<reference evidence="8 9" key="1">
    <citation type="submission" date="2016-10" db="EMBL/GenBank/DDBJ databases">
        <authorList>
            <person name="de Groot N.N."/>
        </authorList>
    </citation>
    <scope>NUCLEOTIDE SEQUENCE [LARGE SCALE GENOMIC DNA]</scope>
    <source>
        <strain evidence="8 9">DSM 2872</strain>
    </source>
</reference>
<dbReference type="PROSITE" id="PS50249">
    <property type="entry name" value="MPN"/>
    <property type="match status" value="1"/>
</dbReference>
<dbReference type="InterPro" id="IPR001405">
    <property type="entry name" value="UPF0758"/>
</dbReference>
<dbReference type="EMBL" id="FNQG01000002">
    <property type="protein sequence ID" value="SDZ77459.1"/>
    <property type="molecule type" value="Genomic_DNA"/>
</dbReference>
<name>A0A1H3VRR1_SELRU</name>
<dbReference type="GO" id="GO:0006508">
    <property type="term" value="P:proteolysis"/>
    <property type="evidence" value="ECO:0007669"/>
    <property type="project" value="UniProtKB-KW"/>
</dbReference>
<evidence type="ECO:0000256" key="3">
    <source>
        <dbReference type="ARBA" id="ARBA00022723"/>
    </source>
</evidence>
<dbReference type="Gene3D" id="3.40.140.10">
    <property type="entry name" value="Cytidine Deaminase, domain 2"/>
    <property type="match status" value="1"/>
</dbReference>
<keyword evidence="5" id="KW-0862">Zinc</keyword>
<dbReference type="InterPro" id="IPR025657">
    <property type="entry name" value="RadC_JAB"/>
</dbReference>
<evidence type="ECO:0000256" key="4">
    <source>
        <dbReference type="ARBA" id="ARBA00022801"/>
    </source>
</evidence>
<feature type="domain" description="MPN" evidence="7">
    <location>
        <begin position="71"/>
        <end position="193"/>
    </location>
</feature>
<dbReference type="Proteomes" id="UP000183469">
    <property type="component" value="Unassembled WGS sequence"/>
</dbReference>
<dbReference type="PANTHER" id="PTHR30471">
    <property type="entry name" value="DNA REPAIR PROTEIN RADC"/>
    <property type="match status" value="1"/>
</dbReference>
<dbReference type="OrthoDB" id="9804482at2"/>
<accession>A0A1H3VRR1</accession>
<keyword evidence="6" id="KW-0482">Metalloprotease</keyword>
<dbReference type="CDD" id="cd08071">
    <property type="entry name" value="MPN_DUF2466"/>
    <property type="match status" value="1"/>
</dbReference>
<evidence type="ECO:0000256" key="1">
    <source>
        <dbReference type="ARBA" id="ARBA00010243"/>
    </source>
</evidence>
<keyword evidence="4" id="KW-0378">Hydrolase</keyword>
<evidence type="ECO:0000313" key="8">
    <source>
        <dbReference type="EMBL" id="SDZ77459.1"/>
    </source>
</evidence>
<keyword evidence="2" id="KW-0645">Protease</keyword>
<dbReference type="PROSITE" id="PS01302">
    <property type="entry name" value="UPF0758"/>
    <property type="match status" value="1"/>
</dbReference>
<dbReference type="NCBIfam" id="TIGR00608">
    <property type="entry name" value="radc"/>
    <property type="match status" value="1"/>
</dbReference>
<evidence type="ECO:0000256" key="6">
    <source>
        <dbReference type="ARBA" id="ARBA00023049"/>
    </source>
</evidence>